<evidence type="ECO:0000313" key="2">
    <source>
        <dbReference type="Proteomes" id="UP000315295"/>
    </source>
</evidence>
<gene>
    <name evidence="1" type="ORF">C1H46_012639</name>
</gene>
<dbReference type="PANTHER" id="PTHR48055">
    <property type="entry name" value="LEUCINE-RICH REPEAT RECEPTOR PROTEIN KINASE EMS1"/>
    <property type="match status" value="1"/>
</dbReference>
<dbReference type="GO" id="GO:0016020">
    <property type="term" value="C:membrane"/>
    <property type="evidence" value="ECO:0007669"/>
    <property type="project" value="TreeGrafter"/>
</dbReference>
<organism evidence="1 2">
    <name type="scientific">Malus baccata</name>
    <name type="common">Siberian crab apple</name>
    <name type="synonym">Pyrus baccata</name>
    <dbReference type="NCBI Taxonomy" id="106549"/>
    <lineage>
        <taxon>Eukaryota</taxon>
        <taxon>Viridiplantae</taxon>
        <taxon>Streptophyta</taxon>
        <taxon>Embryophyta</taxon>
        <taxon>Tracheophyta</taxon>
        <taxon>Spermatophyta</taxon>
        <taxon>Magnoliopsida</taxon>
        <taxon>eudicotyledons</taxon>
        <taxon>Gunneridae</taxon>
        <taxon>Pentapetalae</taxon>
        <taxon>rosids</taxon>
        <taxon>fabids</taxon>
        <taxon>Rosales</taxon>
        <taxon>Rosaceae</taxon>
        <taxon>Amygdaloideae</taxon>
        <taxon>Maleae</taxon>
        <taxon>Malus</taxon>
    </lineage>
</organism>
<sequence>MAEYGMGGQVLTLGDVYSFGVLLLEMFTGKRPTDDMFGDHLSILQFTAMAMPDHAMDIVDPSLLVIEREDADTTDDDNNDNDVQENKLQNIKNAAWSKEEAWRIFLVSVIQIGLSCTAISPGERMHMNVVVNKMNGIRDSYLNLE</sequence>
<name>A0A540MSB8_MALBA</name>
<dbReference type="Gene3D" id="1.10.510.10">
    <property type="entry name" value="Transferase(Phosphotransferase) domain 1"/>
    <property type="match status" value="1"/>
</dbReference>
<dbReference type="STRING" id="106549.A0A540MSB8"/>
<dbReference type="AlphaFoldDB" id="A0A540MSB8"/>
<dbReference type="Proteomes" id="UP000315295">
    <property type="component" value="Unassembled WGS sequence"/>
</dbReference>
<dbReference type="PANTHER" id="PTHR48055:SF55">
    <property type="entry name" value="PROTEIN KINASE DOMAIN-CONTAINING PROTEIN"/>
    <property type="match status" value="1"/>
</dbReference>
<dbReference type="InterPro" id="IPR011009">
    <property type="entry name" value="Kinase-like_dom_sf"/>
</dbReference>
<dbReference type="SUPFAM" id="SSF56112">
    <property type="entry name" value="Protein kinase-like (PK-like)"/>
    <property type="match status" value="1"/>
</dbReference>
<reference evidence="1 2" key="1">
    <citation type="journal article" date="2019" name="G3 (Bethesda)">
        <title>Sequencing of a Wild Apple (Malus baccata) Genome Unravels the Differences Between Cultivated and Wild Apple Species Regarding Disease Resistance and Cold Tolerance.</title>
        <authorList>
            <person name="Chen X."/>
        </authorList>
    </citation>
    <scope>NUCLEOTIDE SEQUENCE [LARGE SCALE GENOMIC DNA]</scope>
    <source>
        <strain evidence="2">cv. Shandingzi</strain>
        <tissue evidence="1">Leaves</tissue>
    </source>
</reference>
<comment type="caution">
    <text evidence="1">The sequence shown here is derived from an EMBL/GenBank/DDBJ whole genome shotgun (WGS) entry which is preliminary data.</text>
</comment>
<accession>A0A540MSB8</accession>
<evidence type="ECO:0008006" key="3">
    <source>
        <dbReference type="Google" id="ProtNLM"/>
    </source>
</evidence>
<keyword evidence="2" id="KW-1185">Reference proteome</keyword>
<evidence type="ECO:0000313" key="1">
    <source>
        <dbReference type="EMBL" id="TQE01695.1"/>
    </source>
</evidence>
<protein>
    <recommendedName>
        <fullName evidence="3">Serine-threonine/tyrosine-protein kinase catalytic domain-containing protein</fullName>
    </recommendedName>
</protein>
<dbReference type="EMBL" id="VIEB01000189">
    <property type="protein sequence ID" value="TQE01695.1"/>
    <property type="molecule type" value="Genomic_DNA"/>
</dbReference>
<dbReference type="InterPro" id="IPR051564">
    <property type="entry name" value="LRR_receptor-like_kinase"/>
</dbReference>
<proteinExistence type="predicted"/>